<name>C5T4Y9_ACIDE</name>
<sequence>MKTIHISYGGPDRRIKDATGKVWRFEMHPYCGPAVQDARGELAEKQPGERSPFWKAINLWARQGAVIGPDGLCTWKPEPEPSLVHLGGRNYAIAGYGLAEKYGRTTP</sequence>
<dbReference type="EMBL" id="ACQT01000055">
    <property type="protein sequence ID" value="EER60444.1"/>
    <property type="molecule type" value="Genomic_DNA"/>
</dbReference>
<dbReference type="RefSeq" id="WP_005796004.1">
    <property type="nucleotide sequence ID" value="NZ_ACQT01000055.1"/>
</dbReference>
<organism evidence="1 2">
    <name type="scientific">Acidovorax delafieldii 2AN</name>
    <dbReference type="NCBI Taxonomy" id="573060"/>
    <lineage>
        <taxon>Bacteria</taxon>
        <taxon>Pseudomonadati</taxon>
        <taxon>Pseudomonadota</taxon>
        <taxon>Betaproteobacteria</taxon>
        <taxon>Burkholderiales</taxon>
        <taxon>Comamonadaceae</taxon>
        <taxon>Acidovorax</taxon>
    </lineage>
</organism>
<dbReference type="AlphaFoldDB" id="C5T4Y9"/>
<keyword evidence="2" id="KW-1185">Reference proteome</keyword>
<reference evidence="1 2" key="1">
    <citation type="submission" date="2009-05" db="EMBL/GenBank/DDBJ databases">
        <title>The draft genome of Acidovorax delafieldii 2AN.</title>
        <authorList>
            <consortium name="US DOE Joint Genome Institute (JGI-PGF)"/>
            <person name="Lucas S."/>
            <person name="Copeland A."/>
            <person name="Lapidus A."/>
            <person name="Glavina del Rio T."/>
            <person name="Tice H."/>
            <person name="Bruce D."/>
            <person name="Goodwin L."/>
            <person name="Pitluck S."/>
            <person name="Larimer F."/>
            <person name="Land M.L."/>
            <person name="Hauser L."/>
            <person name="Shelobolina E.S."/>
            <person name="Picardal F."/>
            <person name="Roden E."/>
            <person name="Emerson D."/>
        </authorList>
    </citation>
    <scope>NUCLEOTIDE SEQUENCE [LARGE SCALE GENOMIC DNA]</scope>
    <source>
        <strain evidence="1 2">2AN</strain>
    </source>
</reference>
<accession>C5T4Y9</accession>
<evidence type="ECO:0000313" key="2">
    <source>
        <dbReference type="Proteomes" id="UP000003856"/>
    </source>
</evidence>
<proteinExistence type="predicted"/>
<dbReference type="PATRIC" id="fig|573060.9.peg.3143"/>
<comment type="caution">
    <text evidence="1">The sequence shown here is derived from an EMBL/GenBank/DDBJ whole genome shotgun (WGS) entry which is preliminary data.</text>
</comment>
<dbReference type="Proteomes" id="UP000003856">
    <property type="component" value="Unassembled WGS sequence"/>
</dbReference>
<protein>
    <submittedName>
        <fullName evidence="1">Uncharacterized protein</fullName>
    </submittedName>
</protein>
<dbReference type="OrthoDB" id="8903835at2"/>
<gene>
    <name evidence="1" type="ORF">AcdelDRAFT_1969</name>
</gene>
<evidence type="ECO:0000313" key="1">
    <source>
        <dbReference type="EMBL" id="EER60444.1"/>
    </source>
</evidence>